<evidence type="ECO:0000256" key="1">
    <source>
        <dbReference type="SAM" id="MobiDB-lite"/>
    </source>
</evidence>
<keyword evidence="3" id="KW-1185">Reference proteome</keyword>
<feature type="compositionally biased region" description="Polar residues" evidence="1">
    <location>
        <begin position="17"/>
        <end position="29"/>
    </location>
</feature>
<accession>A0A482WUD1</accession>
<feature type="region of interest" description="Disordered" evidence="1">
    <location>
        <begin position="1"/>
        <end position="38"/>
    </location>
</feature>
<comment type="caution">
    <text evidence="2">The sequence shown here is derived from an EMBL/GenBank/DDBJ whole genome shotgun (WGS) entry which is preliminary data.</text>
</comment>
<organism evidence="2 3">
    <name type="scientific">Laodelphax striatellus</name>
    <name type="common">Small brown planthopper</name>
    <name type="synonym">Delphax striatella</name>
    <dbReference type="NCBI Taxonomy" id="195883"/>
    <lineage>
        <taxon>Eukaryota</taxon>
        <taxon>Metazoa</taxon>
        <taxon>Ecdysozoa</taxon>
        <taxon>Arthropoda</taxon>
        <taxon>Hexapoda</taxon>
        <taxon>Insecta</taxon>
        <taxon>Pterygota</taxon>
        <taxon>Neoptera</taxon>
        <taxon>Paraneoptera</taxon>
        <taxon>Hemiptera</taxon>
        <taxon>Auchenorrhyncha</taxon>
        <taxon>Fulgoroidea</taxon>
        <taxon>Delphacidae</taxon>
        <taxon>Criomorphinae</taxon>
        <taxon>Laodelphax</taxon>
    </lineage>
</organism>
<feature type="non-terminal residue" evidence="2">
    <location>
        <position position="67"/>
    </location>
</feature>
<dbReference type="EMBL" id="QKKF02025464">
    <property type="protein sequence ID" value="RZF36906.1"/>
    <property type="molecule type" value="Genomic_DNA"/>
</dbReference>
<proteinExistence type="predicted"/>
<protein>
    <submittedName>
        <fullName evidence="2">Uncharacterized protein</fullName>
    </submittedName>
</protein>
<dbReference type="AlphaFoldDB" id="A0A482WUD1"/>
<evidence type="ECO:0000313" key="2">
    <source>
        <dbReference type="EMBL" id="RZF36906.1"/>
    </source>
</evidence>
<sequence length="67" mass="6964">MRGGARGAGGGPPVGATHTQTLTPATAASQHPKRRDVRFPISVSAPASDYNRRVLPSSLSCFIPTYA</sequence>
<dbReference type="Proteomes" id="UP000291343">
    <property type="component" value="Unassembled WGS sequence"/>
</dbReference>
<feature type="compositionally biased region" description="Gly residues" evidence="1">
    <location>
        <begin position="1"/>
        <end position="13"/>
    </location>
</feature>
<evidence type="ECO:0000313" key="3">
    <source>
        <dbReference type="Proteomes" id="UP000291343"/>
    </source>
</evidence>
<gene>
    <name evidence="2" type="ORF">LSTR_LSTR004594</name>
</gene>
<reference evidence="2 3" key="1">
    <citation type="journal article" date="2017" name="Gigascience">
        <title>Genome sequence of the small brown planthopper, Laodelphax striatellus.</title>
        <authorList>
            <person name="Zhu J."/>
            <person name="Jiang F."/>
            <person name="Wang X."/>
            <person name="Yang P."/>
            <person name="Bao Y."/>
            <person name="Zhao W."/>
            <person name="Wang W."/>
            <person name="Lu H."/>
            <person name="Wang Q."/>
            <person name="Cui N."/>
            <person name="Li J."/>
            <person name="Chen X."/>
            <person name="Luo L."/>
            <person name="Yu J."/>
            <person name="Kang L."/>
            <person name="Cui F."/>
        </authorList>
    </citation>
    <scope>NUCLEOTIDE SEQUENCE [LARGE SCALE GENOMIC DNA]</scope>
    <source>
        <strain evidence="2">Lst14</strain>
    </source>
</reference>
<dbReference type="InParanoid" id="A0A482WUD1"/>
<name>A0A482WUD1_LAOST</name>